<evidence type="ECO:0000313" key="3">
    <source>
        <dbReference type="EMBL" id="EKN64972.1"/>
    </source>
</evidence>
<dbReference type="RefSeq" id="WP_003331813.1">
    <property type="nucleotide sequence ID" value="NZ_AJLR01000111.1"/>
</dbReference>
<proteinExistence type="predicted"/>
<evidence type="ECO:0000313" key="4">
    <source>
        <dbReference type="Proteomes" id="UP000006315"/>
    </source>
</evidence>
<dbReference type="Proteomes" id="UP000006315">
    <property type="component" value="Unassembled WGS sequence"/>
</dbReference>
<feature type="transmembrane region" description="Helical" evidence="2">
    <location>
        <begin position="20"/>
        <end position="38"/>
    </location>
</feature>
<dbReference type="InterPro" id="IPR007813">
    <property type="entry name" value="PilN"/>
</dbReference>
<keyword evidence="4" id="KW-1185">Reference proteome</keyword>
<comment type="caution">
    <text evidence="3">The sequence shown here is derived from an EMBL/GenBank/DDBJ whole genome shotgun (WGS) entry which is preliminary data.</text>
</comment>
<keyword evidence="2" id="KW-0472">Membrane</keyword>
<gene>
    <name evidence="3" type="ORF">BAZO_12249</name>
</gene>
<protein>
    <submittedName>
        <fullName evidence="3">Fimbrial assembly family protein</fullName>
    </submittedName>
</protein>
<organism evidence="3 4">
    <name type="scientific">Schinkia azotoformans LMG 9581</name>
    <dbReference type="NCBI Taxonomy" id="1131731"/>
    <lineage>
        <taxon>Bacteria</taxon>
        <taxon>Bacillati</taxon>
        <taxon>Bacillota</taxon>
        <taxon>Bacilli</taxon>
        <taxon>Bacillales</taxon>
        <taxon>Bacillaceae</taxon>
        <taxon>Calidifontibacillus/Schinkia group</taxon>
        <taxon>Schinkia</taxon>
    </lineage>
</organism>
<keyword evidence="2" id="KW-1133">Transmembrane helix</keyword>
<feature type="coiled-coil region" evidence="1">
    <location>
        <begin position="40"/>
        <end position="67"/>
    </location>
</feature>
<evidence type="ECO:0000256" key="2">
    <source>
        <dbReference type="SAM" id="Phobius"/>
    </source>
</evidence>
<keyword evidence="1" id="KW-0175">Coiled coil</keyword>
<sequence>MLIEINLLPKKDRRSMSTIMIAIAILLILLIGSIYIIFNYQSAKVEVDSLTNELQTTKQLRAIQEQKLTDVTSTTAVDQLKTTIDWVQKLPISTVALLQHLTALLPERGFILNITYADSGTVTLTTQFDTNREVAYYLNELENSDVIESVQLRSLNTSGDELEKTNKNLKDKLMKVLVPRYVAVYELHLNRQALKALEKKEGES</sequence>
<dbReference type="EMBL" id="AJLR01000111">
    <property type="protein sequence ID" value="EKN64972.1"/>
    <property type="molecule type" value="Genomic_DNA"/>
</dbReference>
<dbReference type="PATRIC" id="fig|1131731.3.peg.2510"/>
<dbReference type="STRING" id="1131731.BAZO_12249"/>
<dbReference type="Pfam" id="PF05137">
    <property type="entry name" value="PilN"/>
    <property type="match status" value="1"/>
</dbReference>
<dbReference type="GeneID" id="89468455"/>
<evidence type="ECO:0000256" key="1">
    <source>
        <dbReference type="SAM" id="Coils"/>
    </source>
</evidence>
<keyword evidence="2" id="KW-0812">Transmembrane</keyword>
<dbReference type="AlphaFoldDB" id="K6CXK6"/>
<reference evidence="3 4" key="1">
    <citation type="journal article" date="2012" name="Front. Microbiol.">
        <title>Redundancy and modularity in membrane-associated dissimilatory nitrate reduction in Bacillus.</title>
        <authorList>
            <person name="Heylen K."/>
            <person name="Keltjens J."/>
        </authorList>
    </citation>
    <scope>NUCLEOTIDE SEQUENCE [LARGE SCALE GENOMIC DNA]</scope>
    <source>
        <strain evidence="3 4">LMG 9581</strain>
    </source>
</reference>
<name>K6CXK6_SCHAZ</name>
<accession>K6CXK6</accession>